<feature type="active site" evidence="1">
    <location>
        <position position="308"/>
    </location>
</feature>
<evidence type="ECO:0000313" key="4">
    <source>
        <dbReference type="EMBL" id="KAF4448280.1"/>
    </source>
</evidence>
<keyword evidence="5" id="KW-1185">Reference proteome</keyword>
<dbReference type="Proteomes" id="UP000605986">
    <property type="component" value="Unassembled WGS sequence"/>
</dbReference>
<dbReference type="AlphaFoldDB" id="A0A8H4KDM2"/>
<dbReference type="GO" id="GO:0005524">
    <property type="term" value="F:ATP binding"/>
    <property type="evidence" value="ECO:0007669"/>
    <property type="project" value="UniProtKB-KW"/>
</dbReference>
<comment type="caution">
    <text evidence="4">The sequence shown here is derived from an EMBL/GenBank/DDBJ whole genome shotgun (WGS) entry which is preliminary data.</text>
</comment>
<dbReference type="OrthoDB" id="439046at2759"/>
<evidence type="ECO:0000313" key="5">
    <source>
        <dbReference type="Proteomes" id="UP000605986"/>
    </source>
</evidence>
<dbReference type="GO" id="GO:0016740">
    <property type="term" value="F:transferase activity"/>
    <property type="evidence" value="ECO:0007669"/>
    <property type="project" value="UniProtKB-KW"/>
</dbReference>
<evidence type="ECO:0000259" key="3">
    <source>
        <dbReference type="PROSITE" id="PS51459"/>
    </source>
</evidence>
<dbReference type="PANTHER" id="PTHR13504:SF38">
    <property type="entry name" value="FIDO DOMAIN-CONTAINING PROTEIN"/>
    <property type="match status" value="1"/>
</dbReference>
<evidence type="ECO:0000256" key="2">
    <source>
        <dbReference type="PIRSR" id="PIRSR640198-2"/>
    </source>
</evidence>
<dbReference type="InterPro" id="IPR003812">
    <property type="entry name" value="Fido"/>
</dbReference>
<dbReference type="Pfam" id="PF02661">
    <property type="entry name" value="Fic"/>
    <property type="match status" value="1"/>
</dbReference>
<dbReference type="Gene3D" id="1.10.3290.10">
    <property type="entry name" value="Fido-like domain"/>
    <property type="match status" value="1"/>
</dbReference>
<dbReference type="PROSITE" id="PS51459">
    <property type="entry name" value="FIDO"/>
    <property type="match status" value="1"/>
</dbReference>
<accession>A0A8H4KDM2</accession>
<organism evidence="4 5">
    <name type="scientific">Fusarium austroafricanum</name>
    <dbReference type="NCBI Taxonomy" id="2364996"/>
    <lineage>
        <taxon>Eukaryota</taxon>
        <taxon>Fungi</taxon>
        <taxon>Dikarya</taxon>
        <taxon>Ascomycota</taxon>
        <taxon>Pezizomycotina</taxon>
        <taxon>Sordariomycetes</taxon>
        <taxon>Hypocreomycetidae</taxon>
        <taxon>Hypocreales</taxon>
        <taxon>Nectriaceae</taxon>
        <taxon>Fusarium</taxon>
        <taxon>Fusarium concolor species complex</taxon>
    </lineage>
</organism>
<reference evidence="4" key="1">
    <citation type="submission" date="2020-01" db="EMBL/GenBank/DDBJ databases">
        <title>Identification and distribution of gene clusters putatively required for synthesis of sphingolipid metabolism inhibitors in phylogenetically diverse species of the filamentous fungus Fusarium.</title>
        <authorList>
            <person name="Kim H.-S."/>
            <person name="Busman M."/>
            <person name="Brown D.W."/>
            <person name="Divon H."/>
            <person name="Uhlig S."/>
            <person name="Proctor R.H."/>
        </authorList>
    </citation>
    <scope>NUCLEOTIDE SEQUENCE</scope>
    <source>
        <strain evidence="4">NRRL 53441</strain>
    </source>
</reference>
<proteinExistence type="predicted"/>
<gene>
    <name evidence="4" type="ORF">F53441_8314</name>
</gene>
<evidence type="ECO:0000256" key="1">
    <source>
        <dbReference type="PIRSR" id="PIRSR640198-1"/>
    </source>
</evidence>
<protein>
    <submittedName>
        <fullName evidence="4">Adenosine monophosphate-protein transferase FICD like protein</fullName>
    </submittedName>
</protein>
<keyword evidence="4" id="KW-0808">Transferase</keyword>
<feature type="binding site" evidence="2">
    <location>
        <begin position="312"/>
        <end position="319"/>
    </location>
    <ligand>
        <name>ATP</name>
        <dbReference type="ChEBI" id="CHEBI:30616"/>
    </ligand>
</feature>
<dbReference type="SUPFAM" id="SSF140931">
    <property type="entry name" value="Fic-like"/>
    <property type="match status" value="1"/>
</dbReference>
<sequence length="402" mass="45014">MAPKLKRKSVTDAFDGLTIAGSSRDQEGRATVTDANLGRSIRLHLSSSLRAGGSIHTHSLRGVKATFSIAISDDRDYDYDYDYGNEEIGPDEVHGEFCSLASDVGNNFKKQRASDHELDDYFNDKLAEMIYGSNMIESVGSSFDITIKLCRAIFQGKDVDDAQLGERDAEYQALRAELIKKKLPSEHDAVLRSRREIVQHAQAAHYIISQVAINGKDLSEEIILETHRLLTYKMDTADGISWKEYSGKYREGPVRRGFTSFMHQAGVPAAVRKLISSLEAEIQAAAEEGKIDPVALATKYSHKFVNIHPFADGNSRTSRLILNTLLLKYGGCIVCLGQDTEGREKYMGLAAEAHQSEQEAMGMDDDLPDEYKPKNYKKLASFTLHYARDSMHKVRQFFKREN</sequence>
<keyword evidence="2" id="KW-0067">ATP-binding</keyword>
<name>A0A8H4KDM2_9HYPO</name>
<dbReference type="EMBL" id="JAADJG010000349">
    <property type="protein sequence ID" value="KAF4448280.1"/>
    <property type="molecule type" value="Genomic_DNA"/>
</dbReference>
<feature type="domain" description="Fido" evidence="3">
    <location>
        <begin position="218"/>
        <end position="385"/>
    </location>
</feature>
<dbReference type="PANTHER" id="PTHR13504">
    <property type="entry name" value="FIDO DOMAIN-CONTAINING PROTEIN DDB_G0283145"/>
    <property type="match status" value="1"/>
</dbReference>
<dbReference type="InterPro" id="IPR036597">
    <property type="entry name" value="Fido-like_dom_sf"/>
</dbReference>
<dbReference type="InterPro" id="IPR040198">
    <property type="entry name" value="Fido_containing"/>
</dbReference>
<keyword evidence="2" id="KW-0547">Nucleotide-binding</keyword>